<protein>
    <submittedName>
        <fullName evidence="2">FkbM family methyltransferase</fullName>
    </submittedName>
</protein>
<dbReference type="RefSeq" id="WP_135261245.1">
    <property type="nucleotide sequence ID" value="NZ_SMLM01000001.1"/>
</dbReference>
<evidence type="ECO:0000313" key="3">
    <source>
        <dbReference type="Proteomes" id="UP000298180"/>
    </source>
</evidence>
<dbReference type="Proteomes" id="UP000298180">
    <property type="component" value="Unassembled WGS sequence"/>
</dbReference>
<dbReference type="GO" id="GO:0008171">
    <property type="term" value="F:O-methyltransferase activity"/>
    <property type="evidence" value="ECO:0007669"/>
    <property type="project" value="TreeGrafter"/>
</dbReference>
<dbReference type="SUPFAM" id="SSF53335">
    <property type="entry name" value="S-adenosyl-L-methionine-dependent methyltransferases"/>
    <property type="match status" value="1"/>
</dbReference>
<reference evidence="2 3" key="1">
    <citation type="submission" date="2019-03" db="EMBL/GenBank/DDBJ databases">
        <title>Ramlibacter henchirensis DSM 14656, whole genome shotgun sequence.</title>
        <authorList>
            <person name="Zhang X."/>
            <person name="Feng G."/>
            <person name="Zhu H."/>
        </authorList>
    </citation>
    <scope>NUCLEOTIDE SEQUENCE [LARGE SCALE GENOMIC DNA]</scope>
    <source>
        <strain evidence="2 3">DSM 14656</strain>
    </source>
</reference>
<comment type="caution">
    <text evidence="2">The sequence shown here is derived from an EMBL/GenBank/DDBJ whole genome shotgun (WGS) entry which is preliminary data.</text>
</comment>
<organism evidence="2 3">
    <name type="scientific">Ramlibacter henchirensis</name>
    <dbReference type="NCBI Taxonomy" id="204072"/>
    <lineage>
        <taxon>Bacteria</taxon>
        <taxon>Pseudomonadati</taxon>
        <taxon>Pseudomonadota</taxon>
        <taxon>Betaproteobacteria</taxon>
        <taxon>Burkholderiales</taxon>
        <taxon>Comamonadaceae</taxon>
        <taxon>Ramlibacter</taxon>
    </lineage>
</organism>
<dbReference type="Pfam" id="PF05050">
    <property type="entry name" value="Methyltransf_21"/>
    <property type="match status" value="1"/>
</dbReference>
<dbReference type="InterPro" id="IPR006342">
    <property type="entry name" value="FkbM_mtfrase"/>
</dbReference>
<evidence type="ECO:0000313" key="2">
    <source>
        <dbReference type="EMBL" id="TFZ05164.1"/>
    </source>
</evidence>
<proteinExistence type="predicted"/>
<feature type="domain" description="Methyltransferase FkbM" evidence="1">
    <location>
        <begin position="29"/>
        <end position="190"/>
    </location>
</feature>
<gene>
    <name evidence="2" type="ORF">EZ313_00325</name>
</gene>
<evidence type="ECO:0000259" key="1">
    <source>
        <dbReference type="Pfam" id="PF05050"/>
    </source>
</evidence>
<dbReference type="PANTHER" id="PTHR36973">
    <property type="entry name" value="SLL1456 PROTEIN-RELATED"/>
    <property type="match status" value="1"/>
</dbReference>
<keyword evidence="2" id="KW-0808">Transferase</keyword>
<dbReference type="GO" id="GO:0032259">
    <property type="term" value="P:methylation"/>
    <property type="evidence" value="ECO:0007669"/>
    <property type="project" value="UniProtKB-KW"/>
</dbReference>
<sequence>MQLISYSQNHEDIVLWRALRNVQNGFYVDVGANDPTEDSVTRLFYDRGWHGINIEPSDEYHDRLAHERSRDINLKCAVGDCNGTITFYETATRGWSTSDPGVGLQYVAQGEARTHEVEQLTLDTLLGRHAPDTEIHFLKIDVEGAEAQVLRGLSLGKFRPWVLVVEALDPISQEPRFAEWEGGILGQGYSFVYFDGLNRFYLAAERQAIVDAFNHPPGVLDHFMSNTEVQLLRAIDELNTKIAHGPAEQASQHRIRQLEAAQADLLDRLSAAQEQAAIAQGDLAAVLASRSWRVTRPLRDLADLMRGRPREVAARLRPGLVRRIRGLARRAQAVANRHPKARAAVVTAVTRTGLIHPFRRLQTRLLREPSAQTSALDQAWNSPSPASLAYLEQLQSRVGRGNSPAR</sequence>
<dbReference type="OrthoDB" id="9810122at2"/>
<keyword evidence="3" id="KW-1185">Reference proteome</keyword>
<dbReference type="Gene3D" id="3.40.50.150">
    <property type="entry name" value="Vaccinia Virus protein VP39"/>
    <property type="match status" value="1"/>
</dbReference>
<dbReference type="InterPro" id="IPR053188">
    <property type="entry name" value="FkbM_Methyltransferase"/>
</dbReference>
<name>A0A4Z0C2T8_9BURK</name>
<accession>A0A4Z0C2T8</accession>
<keyword evidence="2" id="KW-0489">Methyltransferase</keyword>
<dbReference type="InterPro" id="IPR029063">
    <property type="entry name" value="SAM-dependent_MTases_sf"/>
</dbReference>
<dbReference type="AlphaFoldDB" id="A0A4Z0C2T8"/>
<dbReference type="PANTHER" id="PTHR36973:SF4">
    <property type="entry name" value="NODULATION PROTEIN"/>
    <property type="match status" value="1"/>
</dbReference>
<dbReference type="NCBIfam" id="TIGR01444">
    <property type="entry name" value="fkbM_fam"/>
    <property type="match status" value="1"/>
</dbReference>
<dbReference type="EMBL" id="SMLM01000001">
    <property type="protein sequence ID" value="TFZ05164.1"/>
    <property type="molecule type" value="Genomic_DNA"/>
</dbReference>